<dbReference type="EC" id="1.1.1.302" evidence="5"/>
<evidence type="ECO:0000313" key="6">
    <source>
        <dbReference type="Proteomes" id="UP000248857"/>
    </source>
</evidence>
<keyword evidence="2" id="KW-0521">NADP</keyword>
<dbReference type="Gene3D" id="3.40.430.10">
    <property type="entry name" value="Dihydrofolate Reductase, subunit A"/>
    <property type="match status" value="1"/>
</dbReference>
<comment type="pathway">
    <text evidence="1">Cofactor biosynthesis; riboflavin biosynthesis.</text>
</comment>
<sequence length="249" mass="27120">MVIFKFNESLASLTTPLVRFMNRPLLDRPYATVVFAMSADGKIAADDAQPSFGSDADYKHLECQVAAADAVLVGAGTMRAGGSAMRVQDSELIQARQQEGKSEQPAQIVCTRSGKIDSDLPFFSQAVPRWLLTTQKGAQKWQENSHFDQVLIHETSEQSVDWQPAFKQLKALGVEKLAVLGGGAIVAALLKAGLIDEFHLTVCPLFLGGAERPTPVGGPGFSEDDAPKLTLLKLQQVEQEIFLHYKVEH</sequence>
<dbReference type="EMBL" id="PQWO01000006">
    <property type="protein sequence ID" value="PZD73274.1"/>
    <property type="molecule type" value="Genomic_DNA"/>
</dbReference>
<dbReference type="Proteomes" id="UP000248857">
    <property type="component" value="Unassembled WGS sequence"/>
</dbReference>
<evidence type="ECO:0000256" key="1">
    <source>
        <dbReference type="ARBA" id="ARBA00005104"/>
    </source>
</evidence>
<dbReference type="GO" id="GO:0008703">
    <property type="term" value="F:5-amino-6-(5-phosphoribosylamino)uracil reductase activity"/>
    <property type="evidence" value="ECO:0007669"/>
    <property type="project" value="InterPro"/>
</dbReference>
<organism evidence="5 6">
    <name type="scientific">Acaryochloris thomasi RCC1774</name>
    <dbReference type="NCBI Taxonomy" id="1764569"/>
    <lineage>
        <taxon>Bacteria</taxon>
        <taxon>Bacillati</taxon>
        <taxon>Cyanobacteriota</taxon>
        <taxon>Cyanophyceae</taxon>
        <taxon>Acaryochloridales</taxon>
        <taxon>Acaryochloridaceae</taxon>
        <taxon>Acaryochloris</taxon>
        <taxon>Acaryochloris thomasi</taxon>
    </lineage>
</organism>
<dbReference type="PANTHER" id="PTHR38011:SF7">
    <property type="entry name" value="2,5-DIAMINO-6-RIBOSYLAMINO-4(3H)-PYRIMIDINONE 5'-PHOSPHATE REDUCTASE"/>
    <property type="match status" value="1"/>
</dbReference>
<protein>
    <submittedName>
        <fullName evidence="5">2,5-diamino-6-ribosylamino-4(3H)-pyrimidinone 5'-phosphate reductase</fullName>
        <ecNumber evidence="5">1.1.1.302</ecNumber>
    </submittedName>
</protein>
<dbReference type="Pfam" id="PF01872">
    <property type="entry name" value="RibD_C"/>
    <property type="match status" value="1"/>
</dbReference>
<comment type="caution">
    <text evidence="5">The sequence shown here is derived from an EMBL/GenBank/DDBJ whole genome shotgun (WGS) entry which is preliminary data.</text>
</comment>
<dbReference type="AlphaFoldDB" id="A0A2W1JTW8"/>
<gene>
    <name evidence="5" type="primary">ribD2</name>
    <name evidence="5" type="ORF">C1752_02234</name>
</gene>
<dbReference type="InterPro" id="IPR024072">
    <property type="entry name" value="DHFR-like_dom_sf"/>
</dbReference>
<dbReference type="SUPFAM" id="SSF53597">
    <property type="entry name" value="Dihydrofolate reductase-like"/>
    <property type="match status" value="1"/>
</dbReference>
<evidence type="ECO:0000256" key="2">
    <source>
        <dbReference type="ARBA" id="ARBA00022857"/>
    </source>
</evidence>
<feature type="domain" description="Bacterial bifunctional deaminase-reductase C-terminal" evidence="4">
    <location>
        <begin position="29"/>
        <end position="241"/>
    </location>
</feature>
<name>A0A2W1JTW8_9CYAN</name>
<proteinExistence type="predicted"/>
<accession>A0A2W1JTW8</accession>
<evidence type="ECO:0000313" key="5">
    <source>
        <dbReference type="EMBL" id="PZD73274.1"/>
    </source>
</evidence>
<keyword evidence="6" id="KW-1185">Reference proteome</keyword>
<dbReference type="InterPro" id="IPR002734">
    <property type="entry name" value="RibDG_C"/>
</dbReference>
<dbReference type="PANTHER" id="PTHR38011">
    <property type="entry name" value="DIHYDROFOLATE REDUCTASE FAMILY PROTEIN (AFU_ORTHOLOGUE AFUA_8G06820)"/>
    <property type="match status" value="1"/>
</dbReference>
<reference evidence="5 6" key="1">
    <citation type="journal article" date="2018" name="Sci. Rep.">
        <title>A novel species of the marine cyanobacterium Acaryochloris with a unique pigment content and lifestyle.</title>
        <authorList>
            <person name="Partensky F."/>
            <person name="Six C."/>
            <person name="Ratin M."/>
            <person name="Garczarek L."/>
            <person name="Vaulot D."/>
            <person name="Probert I."/>
            <person name="Calteau A."/>
            <person name="Gourvil P."/>
            <person name="Marie D."/>
            <person name="Grebert T."/>
            <person name="Bouchier C."/>
            <person name="Le Panse S."/>
            <person name="Gachenot M."/>
            <person name="Rodriguez F."/>
            <person name="Garrido J.L."/>
        </authorList>
    </citation>
    <scope>NUCLEOTIDE SEQUENCE [LARGE SCALE GENOMIC DNA]</scope>
    <source>
        <strain evidence="5 6">RCC1774</strain>
    </source>
</reference>
<evidence type="ECO:0000256" key="3">
    <source>
        <dbReference type="ARBA" id="ARBA00023002"/>
    </source>
</evidence>
<dbReference type="InterPro" id="IPR050765">
    <property type="entry name" value="Riboflavin_Biosynth_HTPR"/>
</dbReference>
<dbReference type="GO" id="GO:0009231">
    <property type="term" value="P:riboflavin biosynthetic process"/>
    <property type="evidence" value="ECO:0007669"/>
    <property type="project" value="InterPro"/>
</dbReference>
<keyword evidence="3 5" id="KW-0560">Oxidoreductase</keyword>
<evidence type="ECO:0000259" key="4">
    <source>
        <dbReference type="Pfam" id="PF01872"/>
    </source>
</evidence>